<dbReference type="InterPro" id="IPR046342">
    <property type="entry name" value="CBS_dom_sf"/>
</dbReference>
<comment type="subunit">
    <text evidence="9">Homodimer.</text>
</comment>
<evidence type="ECO:0000313" key="12">
    <source>
        <dbReference type="Proteomes" id="UP001596978"/>
    </source>
</evidence>
<name>A0ABW3CWR8_9FLAO</name>
<dbReference type="SUPFAM" id="SSF161093">
    <property type="entry name" value="MgtE membrane domain-like"/>
    <property type="match status" value="1"/>
</dbReference>
<dbReference type="Proteomes" id="UP001596978">
    <property type="component" value="Unassembled WGS sequence"/>
</dbReference>
<dbReference type="PANTHER" id="PTHR43773">
    <property type="entry name" value="MAGNESIUM TRANSPORTER MGTE"/>
    <property type="match status" value="1"/>
</dbReference>
<dbReference type="Pfam" id="PF03448">
    <property type="entry name" value="MgtE_N"/>
    <property type="match status" value="1"/>
</dbReference>
<dbReference type="Pfam" id="PF00571">
    <property type="entry name" value="CBS"/>
    <property type="match status" value="2"/>
</dbReference>
<dbReference type="NCBIfam" id="TIGR00400">
    <property type="entry name" value="mgtE"/>
    <property type="match status" value="1"/>
</dbReference>
<feature type="transmembrane region" description="Helical" evidence="9">
    <location>
        <begin position="425"/>
        <end position="443"/>
    </location>
</feature>
<feature type="transmembrane region" description="Helical" evidence="9">
    <location>
        <begin position="387"/>
        <end position="413"/>
    </location>
</feature>
<comment type="similarity">
    <text evidence="2 9">Belongs to the SLC41A transporter family.</text>
</comment>
<comment type="caution">
    <text evidence="11">The sequence shown here is derived from an EMBL/GenBank/DDBJ whole genome shotgun (WGS) entry which is preliminary data.</text>
</comment>
<dbReference type="SUPFAM" id="SSF54631">
    <property type="entry name" value="CBS-domain pair"/>
    <property type="match status" value="1"/>
</dbReference>
<dbReference type="Gene3D" id="3.10.580.10">
    <property type="entry name" value="CBS-domain"/>
    <property type="match status" value="1"/>
</dbReference>
<keyword evidence="8" id="KW-0129">CBS domain</keyword>
<dbReference type="Gene3D" id="1.10.357.20">
    <property type="entry name" value="SLC41 divalent cation transporters, integral membrane domain"/>
    <property type="match status" value="1"/>
</dbReference>
<protein>
    <recommendedName>
        <fullName evidence="9">Magnesium transporter MgtE</fullName>
    </recommendedName>
</protein>
<proteinExistence type="inferred from homology"/>
<reference evidence="12" key="1">
    <citation type="journal article" date="2019" name="Int. J. Syst. Evol. Microbiol.">
        <title>The Global Catalogue of Microorganisms (GCM) 10K type strain sequencing project: providing services to taxonomists for standard genome sequencing and annotation.</title>
        <authorList>
            <consortium name="The Broad Institute Genomics Platform"/>
            <consortium name="The Broad Institute Genome Sequencing Center for Infectious Disease"/>
            <person name="Wu L."/>
            <person name="Ma J."/>
        </authorList>
    </citation>
    <scope>NUCLEOTIDE SEQUENCE [LARGE SCALE GENOMIC DNA]</scope>
    <source>
        <strain evidence="12">CCUG 62952</strain>
    </source>
</reference>
<dbReference type="Gene3D" id="1.25.60.10">
    <property type="entry name" value="MgtE N-terminal domain-like"/>
    <property type="match status" value="1"/>
</dbReference>
<keyword evidence="4 9" id="KW-0812">Transmembrane</keyword>
<keyword evidence="5 9" id="KW-0460">Magnesium</keyword>
<dbReference type="InterPro" id="IPR036739">
    <property type="entry name" value="SLC41_membr_dom_sf"/>
</dbReference>
<feature type="domain" description="CBS" evidence="10">
    <location>
        <begin position="141"/>
        <end position="204"/>
    </location>
</feature>
<keyword evidence="9" id="KW-1003">Cell membrane</keyword>
<keyword evidence="9" id="KW-0479">Metal-binding</keyword>
<dbReference type="Pfam" id="PF01769">
    <property type="entry name" value="MgtE"/>
    <property type="match status" value="1"/>
</dbReference>
<dbReference type="RefSeq" id="WP_386403585.1">
    <property type="nucleotide sequence ID" value="NZ_JBHTJH010000003.1"/>
</dbReference>
<dbReference type="SMART" id="SM00924">
    <property type="entry name" value="MgtE_N"/>
    <property type="match status" value="1"/>
</dbReference>
<dbReference type="CDD" id="cd04606">
    <property type="entry name" value="CBS_pair_Mg_transporter"/>
    <property type="match status" value="1"/>
</dbReference>
<dbReference type="SUPFAM" id="SSF158791">
    <property type="entry name" value="MgtE N-terminal domain-like"/>
    <property type="match status" value="1"/>
</dbReference>
<feature type="transmembrane region" description="Helical" evidence="9">
    <location>
        <begin position="361"/>
        <end position="381"/>
    </location>
</feature>
<keyword evidence="7 9" id="KW-0472">Membrane</keyword>
<evidence type="ECO:0000256" key="9">
    <source>
        <dbReference type="RuleBase" id="RU362011"/>
    </source>
</evidence>
<organism evidence="11 12">
    <name type="scientific">Sungkyunkwania multivorans</name>
    <dbReference type="NCBI Taxonomy" id="1173618"/>
    <lineage>
        <taxon>Bacteria</taxon>
        <taxon>Pseudomonadati</taxon>
        <taxon>Bacteroidota</taxon>
        <taxon>Flavobacteriia</taxon>
        <taxon>Flavobacteriales</taxon>
        <taxon>Flavobacteriaceae</taxon>
        <taxon>Sungkyunkwania</taxon>
    </lineage>
</organism>
<dbReference type="InterPro" id="IPR000644">
    <property type="entry name" value="CBS_dom"/>
</dbReference>
<dbReference type="PROSITE" id="PS51371">
    <property type="entry name" value="CBS"/>
    <property type="match status" value="2"/>
</dbReference>
<gene>
    <name evidence="11" type="primary">mgtE</name>
    <name evidence="11" type="ORF">ACFQ1M_02860</name>
</gene>
<evidence type="ECO:0000256" key="7">
    <source>
        <dbReference type="ARBA" id="ARBA00023136"/>
    </source>
</evidence>
<keyword evidence="12" id="KW-1185">Reference proteome</keyword>
<evidence type="ECO:0000256" key="4">
    <source>
        <dbReference type="ARBA" id="ARBA00022692"/>
    </source>
</evidence>
<keyword evidence="3 9" id="KW-0813">Transport</keyword>
<sequence length="450" mass="50107">MTPFKLTDELVEEINQLIADQSDSKLLKLMEELHYADVTEIVHELGQDEGTYLIKLLDSNKTSDVIAELDEDVREKILENLSDKEIADELQELDTDDAADIIGELPEERQEEVIAQIEDEEHAAEIVELLRYDEDTAGGLMAKELVQVNENWNVLKCVKEMRAQAEEVTRVHSIYVVDDQNRLKGRLSLKDLLTTSTRADIKDVYIPKVDYVKVHDKAEEVAKVMSKYDLEAIPVVDELGRLVGRITIDDIVDVIKEEAEKDYQLAAGITQEVDAEDSILDLTRARLPWLFLGLMGGVGAAAIMGGFEEILENYAILFFFTPLIAAMAGNVGVQSSAIIVQGLANDDVKGSIADRLVKEMLLAMLNGAILGIVLFFFTWIWQDDHLSALAISISLFVVIIVAGIIGTFIPLFLDKRGIDPAIATGPFITTSNDIFGILIYFWIAKLILNI</sequence>
<dbReference type="PANTHER" id="PTHR43773:SF1">
    <property type="entry name" value="MAGNESIUM TRANSPORTER MGTE"/>
    <property type="match status" value="1"/>
</dbReference>
<dbReference type="InterPro" id="IPR006668">
    <property type="entry name" value="Mg_transptr_MgtE_intracell_dom"/>
</dbReference>
<evidence type="ECO:0000256" key="8">
    <source>
        <dbReference type="PROSITE-ProRule" id="PRU00703"/>
    </source>
</evidence>
<keyword evidence="6 9" id="KW-1133">Transmembrane helix</keyword>
<evidence type="ECO:0000256" key="2">
    <source>
        <dbReference type="ARBA" id="ARBA00009749"/>
    </source>
</evidence>
<comment type="subcellular location">
    <subcellularLocation>
        <location evidence="9">Cell membrane</location>
        <topology evidence="9">Multi-pass membrane protein</topology>
    </subcellularLocation>
    <subcellularLocation>
        <location evidence="1">Membrane</location>
        <topology evidence="1">Multi-pass membrane protein</topology>
    </subcellularLocation>
</comment>
<dbReference type="SMART" id="SM00116">
    <property type="entry name" value="CBS"/>
    <property type="match status" value="2"/>
</dbReference>
<dbReference type="InterPro" id="IPR006669">
    <property type="entry name" value="MgtE_transporter"/>
</dbReference>
<evidence type="ECO:0000313" key="11">
    <source>
        <dbReference type="EMBL" id="MFD0861136.1"/>
    </source>
</evidence>
<feature type="transmembrane region" description="Helical" evidence="9">
    <location>
        <begin position="313"/>
        <end position="340"/>
    </location>
</feature>
<evidence type="ECO:0000256" key="5">
    <source>
        <dbReference type="ARBA" id="ARBA00022842"/>
    </source>
</evidence>
<dbReference type="InterPro" id="IPR038076">
    <property type="entry name" value="MgtE_N_sf"/>
</dbReference>
<dbReference type="EMBL" id="JBHTJH010000003">
    <property type="protein sequence ID" value="MFD0861136.1"/>
    <property type="molecule type" value="Genomic_DNA"/>
</dbReference>
<accession>A0ABW3CWR8</accession>
<comment type="function">
    <text evidence="9">Acts as a magnesium transporter.</text>
</comment>
<evidence type="ECO:0000256" key="6">
    <source>
        <dbReference type="ARBA" id="ARBA00022989"/>
    </source>
</evidence>
<dbReference type="InterPro" id="IPR006667">
    <property type="entry name" value="SLC41_membr_dom"/>
</dbReference>
<evidence type="ECO:0000259" key="10">
    <source>
        <dbReference type="PROSITE" id="PS51371"/>
    </source>
</evidence>
<evidence type="ECO:0000256" key="3">
    <source>
        <dbReference type="ARBA" id="ARBA00022448"/>
    </source>
</evidence>
<feature type="domain" description="CBS" evidence="10">
    <location>
        <begin position="205"/>
        <end position="261"/>
    </location>
</feature>
<feature type="transmembrane region" description="Helical" evidence="9">
    <location>
        <begin position="287"/>
        <end position="307"/>
    </location>
</feature>
<evidence type="ECO:0000256" key="1">
    <source>
        <dbReference type="ARBA" id="ARBA00004141"/>
    </source>
</evidence>